<keyword evidence="3" id="KW-1185">Reference proteome</keyword>
<reference evidence="2 3" key="1">
    <citation type="submission" date="2016-07" db="EMBL/GenBank/DDBJ databases">
        <title>Pervasive Adenine N6-methylation of Active Genes in Fungi.</title>
        <authorList>
            <consortium name="DOE Joint Genome Institute"/>
            <person name="Mondo S.J."/>
            <person name="Dannebaum R.O."/>
            <person name="Kuo R.C."/>
            <person name="Labutti K."/>
            <person name="Haridas S."/>
            <person name="Kuo A."/>
            <person name="Salamov A."/>
            <person name="Ahrendt S.R."/>
            <person name="Lipzen A."/>
            <person name="Sullivan W."/>
            <person name="Andreopoulos W.B."/>
            <person name="Clum A."/>
            <person name="Lindquist E."/>
            <person name="Daum C."/>
            <person name="Ramamoorthy G.K."/>
            <person name="Gryganskyi A."/>
            <person name="Culley D."/>
            <person name="Magnuson J.K."/>
            <person name="James T.Y."/>
            <person name="O'Malley M.A."/>
            <person name="Stajich J.E."/>
            <person name="Spatafora J.W."/>
            <person name="Visel A."/>
            <person name="Grigoriev I.V."/>
        </authorList>
    </citation>
    <scope>NUCLEOTIDE SEQUENCE [LARGE SCALE GENOMIC DNA]</scope>
    <source>
        <strain evidence="2 3">JEL800</strain>
    </source>
</reference>
<feature type="transmembrane region" description="Helical" evidence="1">
    <location>
        <begin position="28"/>
        <end position="48"/>
    </location>
</feature>
<dbReference type="OrthoDB" id="2123150at2759"/>
<feature type="transmembrane region" description="Helical" evidence="1">
    <location>
        <begin position="170"/>
        <end position="196"/>
    </location>
</feature>
<accession>A0A1Y2A238</accession>
<proteinExistence type="predicted"/>
<sequence length="406" mass="45039">MKSPSPRDNSTWTINRANDGHTESHATALAFASVGLVVNLVFIVCILMNRAQLLPKGTPTSSSTESLDTPVLPPKKCSAMVLNRIIFVILIIVSISAIIVLASNILNLTTVLTALPGGPELNPNIRFSDTEVAVRYILCFSGYATVVALFCANTILAFERYSVIRYSKSLSLKAIAAIVLPSLVFFACLVTSFILAKINSCTGSGLNFHYGRPFAMPGNRSNHVIQRYFLVGICYFPISIVIIFGVYLASYRIIAKIVDETYEIHHTPDFDESQETSSSIESATKKQKVAVLIRCALMGFGSLAFYLPTIIIIFLDRLSPVTPQNSWKRQNDTTKAENFNVTLASNGCSVTGTSNFTDHSWFYPVTTILPAIDVLWTPVLILWLQMQHRLVFFRFLKAIRRRMLGY</sequence>
<keyword evidence="1" id="KW-1133">Transmembrane helix</keyword>
<evidence type="ECO:0000256" key="1">
    <source>
        <dbReference type="SAM" id="Phobius"/>
    </source>
</evidence>
<evidence type="ECO:0000313" key="3">
    <source>
        <dbReference type="Proteomes" id="UP000193642"/>
    </source>
</evidence>
<organism evidence="2 3">
    <name type="scientific">Rhizoclosmatium globosum</name>
    <dbReference type="NCBI Taxonomy" id="329046"/>
    <lineage>
        <taxon>Eukaryota</taxon>
        <taxon>Fungi</taxon>
        <taxon>Fungi incertae sedis</taxon>
        <taxon>Chytridiomycota</taxon>
        <taxon>Chytridiomycota incertae sedis</taxon>
        <taxon>Chytridiomycetes</taxon>
        <taxon>Chytridiales</taxon>
        <taxon>Chytriomycetaceae</taxon>
        <taxon>Rhizoclosmatium</taxon>
    </lineage>
</organism>
<dbReference type="EMBL" id="MCGO01000297">
    <property type="protein sequence ID" value="ORY16514.1"/>
    <property type="molecule type" value="Genomic_DNA"/>
</dbReference>
<feature type="transmembrane region" description="Helical" evidence="1">
    <location>
        <begin position="228"/>
        <end position="249"/>
    </location>
</feature>
<keyword evidence="1" id="KW-0812">Transmembrane</keyword>
<comment type="caution">
    <text evidence="2">The sequence shown here is derived from an EMBL/GenBank/DDBJ whole genome shotgun (WGS) entry which is preliminary data.</text>
</comment>
<feature type="transmembrane region" description="Helical" evidence="1">
    <location>
        <begin position="133"/>
        <end position="158"/>
    </location>
</feature>
<evidence type="ECO:0000313" key="2">
    <source>
        <dbReference type="EMBL" id="ORY16514.1"/>
    </source>
</evidence>
<feature type="transmembrane region" description="Helical" evidence="1">
    <location>
        <begin position="291"/>
        <end position="315"/>
    </location>
</feature>
<evidence type="ECO:0008006" key="4">
    <source>
        <dbReference type="Google" id="ProtNLM"/>
    </source>
</evidence>
<dbReference type="AlphaFoldDB" id="A0A1Y2A238"/>
<name>A0A1Y2A238_9FUNG</name>
<keyword evidence="1" id="KW-0472">Membrane</keyword>
<gene>
    <name evidence="2" type="ORF">BCR33DRAFT_823796</name>
</gene>
<protein>
    <recommendedName>
        <fullName evidence="4">G-protein coupled receptors family 1 profile domain-containing protein</fullName>
    </recommendedName>
</protein>
<dbReference type="Proteomes" id="UP000193642">
    <property type="component" value="Unassembled WGS sequence"/>
</dbReference>
<feature type="transmembrane region" description="Helical" evidence="1">
    <location>
        <begin position="85"/>
        <end position="106"/>
    </location>
</feature>
<feature type="transmembrane region" description="Helical" evidence="1">
    <location>
        <begin position="361"/>
        <end position="384"/>
    </location>
</feature>